<dbReference type="Pfam" id="PF04536">
    <property type="entry name" value="TPM_phosphatase"/>
    <property type="match status" value="1"/>
</dbReference>
<dbReference type="InterPro" id="IPR007621">
    <property type="entry name" value="TPM_dom"/>
</dbReference>
<feature type="compositionally biased region" description="Polar residues" evidence="1">
    <location>
        <begin position="20"/>
        <end position="37"/>
    </location>
</feature>
<feature type="domain" description="TPM" evidence="2">
    <location>
        <begin position="117"/>
        <end position="230"/>
    </location>
</feature>
<evidence type="ECO:0000313" key="3">
    <source>
        <dbReference type="EMBL" id="SHE25077.1"/>
    </source>
</evidence>
<dbReference type="Proteomes" id="UP000184291">
    <property type="component" value="Unassembled WGS sequence"/>
</dbReference>
<evidence type="ECO:0000259" key="2">
    <source>
        <dbReference type="Pfam" id="PF04536"/>
    </source>
</evidence>
<feature type="region of interest" description="Disordered" evidence="1">
    <location>
        <begin position="1"/>
        <end position="50"/>
    </location>
</feature>
<feature type="region of interest" description="Disordered" evidence="1">
    <location>
        <begin position="691"/>
        <end position="747"/>
    </location>
</feature>
<dbReference type="Gene3D" id="3.10.310.50">
    <property type="match status" value="1"/>
</dbReference>
<gene>
    <name evidence="3" type="ORF">ACGLYG10_1289</name>
</gene>
<evidence type="ECO:0000256" key="1">
    <source>
        <dbReference type="SAM" id="MobiDB-lite"/>
    </source>
</evidence>
<organism evidence="3 4">
    <name type="scientific">Actinomyces glycerinitolerans</name>
    <dbReference type="NCBI Taxonomy" id="1892869"/>
    <lineage>
        <taxon>Bacteria</taxon>
        <taxon>Bacillati</taxon>
        <taxon>Actinomycetota</taxon>
        <taxon>Actinomycetes</taxon>
        <taxon>Actinomycetales</taxon>
        <taxon>Actinomycetaceae</taxon>
        <taxon>Actinomyces</taxon>
    </lineage>
</organism>
<reference evidence="4" key="1">
    <citation type="submission" date="2016-09" db="EMBL/GenBank/DDBJ databases">
        <authorList>
            <person name="Strepis N."/>
        </authorList>
    </citation>
    <scope>NUCLEOTIDE SEQUENCE [LARGE SCALE GENOMIC DNA]</scope>
</reference>
<feature type="region of interest" description="Disordered" evidence="1">
    <location>
        <begin position="646"/>
        <end position="670"/>
    </location>
</feature>
<keyword evidence="4" id="KW-1185">Reference proteome</keyword>
<protein>
    <submittedName>
        <fullName evidence="3">Acid phosphatase of thylakoid lumen protein</fullName>
    </submittedName>
</protein>
<sequence>MACRGRNRLPPRLLAGTMSPMRSNARPSTGATASAGTYRSCRTRRPAASLSTPAARRAVRLVLGAVLLVGAAGTAATATAAPYAGPHAFATASGGTGGAVNTAVAPAEVSTRIADHVTDDADVLDDDAAQAAVDELAEDGVGLWIVTMSDDSQTAEQYAAKAWEASGFDTTDLLLVINLPADGANSFAFGGSAYDSVWSDSKLDSVRGDIQQALRNGDYDGAVTAIADAAGSGSGVSGTALGVGLAVVGAGAVGAVAYNRSRKRKKGAGKAVQPAEPLEALRTRAGATLVSTDDAVRSAAEELSYAQAQFGLSATDDFTAALTAAQEQVARAFELRGQLDDAPGDETRQRQLCQEILSRCNEATAAIQAQEAAFKERRGIEENLPRSITETAQRADEAEQAIAAADTLLVTLHATYPDSALTSISEAPARAHKLVEAGRVALDQARASMDAGNQSTAVEQVRIAQASIAQAGELAGQVSGVRERLERADADLKTAIASISADLVDAQRLAGQVPAASLQPLVADAEAAVAEGRAASNPDGDPLAALDHLARAESALDAALAPARQQEENDSRARASLVSRLGRLNSQISAVTSYITSYRGAVGSPARTALAEASRHAAAATSLQNTDPTAALAEVTSGESLVAQAQAQAEADVRRSGSWGSGSGGSSSSGGIDLGSLVLGGILLGGNRNYGGWGGGPRPPQPPRGGGFGGPRGGSFGGGHRGGGFGGGGGSFGGGRGGGFGGGGGRF</sequence>
<dbReference type="EMBL" id="FQTT01000009">
    <property type="protein sequence ID" value="SHE25077.1"/>
    <property type="molecule type" value="Genomic_DNA"/>
</dbReference>
<accession>A0A1M4RZD9</accession>
<name>A0A1M4RZD9_9ACTO</name>
<feature type="compositionally biased region" description="Gly residues" evidence="1">
    <location>
        <begin position="704"/>
        <end position="747"/>
    </location>
</feature>
<dbReference type="AlphaFoldDB" id="A0A1M4RZD9"/>
<evidence type="ECO:0000313" key="4">
    <source>
        <dbReference type="Proteomes" id="UP000184291"/>
    </source>
</evidence>
<feature type="compositionally biased region" description="Gly residues" evidence="1">
    <location>
        <begin position="659"/>
        <end position="668"/>
    </location>
</feature>
<dbReference type="STRING" id="1892869.ACGLYG10_1289"/>
<proteinExistence type="predicted"/>